<dbReference type="EMBL" id="DYDO01000002">
    <property type="protein sequence ID" value="DBA29885.1"/>
    <property type="molecule type" value="Genomic_DNA"/>
</dbReference>
<reference evidence="2" key="1">
    <citation type="thesis" date="2020" institute="ProQuest LLC" country="789 East Eisenhower Parkway, Ann Arbor, MI, USA">
        <title>Comparative Genomics and Chromosome Evolution.</title>
        <authorList>
            <person name="Mudd A.B."/>
        </authorList>
    </citation>
    <scope>NUCLEOTIDE SEQUENCE</scope>
    <source>
        <strain evidence="2">1538</strain>
        <tissue evidence="2">Blood</tissue>
    </source>
</reference>
<gene>
    <name evidence="2" type="ORF">GDO54_005937</name>
</gene>
<comment type="caution">
    <text evidence="2">The sequence shown here is derived from an EMBL/GenBank/DDBJ whole genome shotgun (WGS) entry which is preliminary data.</text>
</comment>
<feature type="region of interest" description="Disordered" evidence="1">
    <location>
        <begin position="43"/>
        <end position="64"/>
    </location>
</feature>
<organism evidence="2 3">
    <name type="scientific">Pyxicephalus adspersus</name>
    <name type="common">African bullfrog</name>
    <dbReference type="NCBI Taxonomy" id="30357"/>
    <lineage>
        <taxon>Eukaryota</taxon>
        <taxon>Metazoa</taxon>
        <taxon>Chordata</taxon>
        <taxon>Craniata</taxon>
        <taxon>Vertebrata</taxon>
        <taxon>Euteleostomi</taxon>
        <taxon>Amphibia</taxon>
        <taxon>Batrachia</taxon>
        <taxon>Anura</taxon>
        <taxon>Neobatrachia</taxon>
        <taxon>Ranoidea</taxon>
        <taxon>Pyxicephalidae</taxon>
        <taxon>Pyxicephalinae</taxon>
        <taxon>Pyxicephalus</taxon>
    </lineage>
</organism>
<accession>A0AAV3AXM7</accession>
<protein>
    <recommendedName>
        <fullName evidence="4">Secreted protein</fullName>
    </recommendedName>
</protein>
<evidence type="ECO:0000313" key="3">
    <source>
        <dbReference type="Proteomes" id="UP001181693"/>
    </source>
</evidence>
<dbReference type="Proteomes" id="UP001181693">
    <property type="component" value="Unassembled WGS sequence"/>
</dbReference>
<sequence length="148" mass="15356">MGPLLLLQSWSGVGGSAGFDTATPTNFLFFTSLSSSGAMAMTPSVVSPTSGGSTKQNPTPPLNAASLLSGKKGGRFGESSLFPCTDPQSHTQPNLHSFGQLCLLSLRLLAILPPAKARQRISAVTSVRTKGGAAEWFGPISLHYVPPE</sequence>
<evidence type="ECO:0000256" key="1">
    <source>
        <dbReference type="SAM" id="MobiDB-lite"/>
    </source>
</evidence>
<proteinExistence type="predicted"/>
<keyword evidence="3" id="KW-1185">Reference proteome</keyword>
<name>A0AAV3AXM7_PYXAD</name>
<evidence type="ECO:0008006" key="4">
    <source>
        <dbReference type="Google" id="ProtNLM"/>
    </source>
</evidence>
<dbReference type="AlphaFoldDB" id="A0AAV3AXM7"/>
<feature type="compositionally biased region" description="Polar residues" evidence="1">
    <location>
        <begin position="44"/>
        <end position="57"/>
    </location>
</feature>
<evidence type="ECO:0000313" key="2">
    <source>
        <dbReference type="EMBL" id="DBA29885.1"/>
    </source>
</evidence>